<dbReference type="InterPro" id="IPR050357">
    <property type="entry name" value="Arrestin_domain-protein"/>
</dbReference>
<evidence type="ECO:0000259" key="2">
    <source>
        <dbReference type="Pfam" id="PF00339"/>
    </source>
</evidence>
<feature type="domain" description="Arrestin-like N-terminal" evidence="2">
    <location>
        <begin position="8"/>
        <end position="163"/>
    </location>
</feature>
<comment type="caution">
    <text evidence="3">The sequence shown here is derived from an EMBL/GenBank/DDBJ whole genome shotgun (WGS) entry which is preliminary data.</text>
</comment>
<organism evidence="3 4">
    <name type="scientific">Candidozyma haemuli</name>
    <dbReference type="NCBI Taxonomy" id="45357"/>
    <lineage>
        <taxon>Eukaryota</taxon>
        <taxon>Fungi</taxon>
        <taxon>Dikarya</taxon>
        <taxon>Ascomycota</taxon>
        <taxon>Saccharomycotina</taxon>
        <taxon>Pichiomycetes</taxon>
        <taxon>Metschnikowiaceae</taxon>
        <taxon>Candidozyma</taxon>
    </lineage>
</organism>
<dbReference type="CDD" id="cd22952">
    <property type="entry name" value="ART10-like"/>
    <property type="match status" value="1"/>
</dbReference>
<evidence type="ECO:0000256" key="1">
    <source>
        <dbReference type="SAM" id="MobiDB-lite"/>
    </source>
</evidence>
<dbReference type="GO" id="GO:0005737">
    <property type="term" value="C:cytoplasm"/>
    <property type="evidence" value="ECO:0007669"/>
    <property type="project" value="TreeGrafter"/>
</dbReference>
<dbReference type="GO" id="GO:0015031">
    <property type="term" value="P:protein transport"/>
    <property type="evidence" value="ECO:0007669"/>
    <property type="project" value="TreeGrafter"/>
</dbReference>
<dbReference type="InterPro" id="IPR011021">
    <property type="entry name" value="Arrestin-like_N"/>
</dbReference>
<accession>A0A2V1ASE9</accession>
<protein>
    <recommendedName>
        <fullName evidence="2">Arrestin-like N-terminal domain-containing protein</fullName>
    </recommendedName>
</protein>
<name>A0A2V1ASE9_9ASCO</name>
<sequence length="482" mass="54771">MSKANLAIYIENPQLYTTGDTVKGNVQLTVEDQLNLESLEVSLLGIAKSRNHTYNNGSYTAGSEVHRLLQLTAKVFPPPDIQNVSSSKKFTLTNGEYSYPFEFTFPGIEHVAQCVQDKKTFHSKYYLNRDKRDAVTLVGSFYQQENSEDYCFVQYSIDAKINMASMFRFDIKHSEPVYFAPRNTDIVFSLLHICDKSKKLLGDEDYACQKVKYGIGDEAKEGKSFFRKLLSSNAVKVPFELKVRFKSVSPAETEKGTTSRVLEGGKRLSTLIDLDLTTPFSHQNLLDALGGNKAEKKGVLKSPVVRITHVKVKLISLLRFLGATETHSKIKHELLNQNLDVEVPLSDFEREEYNGTDLFFKTSSKYHDKIARNICYRLSLDPSWWDCYVNDIGQSFLTCSIRKNVELYIRLTIVSPDNPDKPIQIKSTSPIVFYRQEGSEGNVPYLNGGEHEQLPEYMPAPPQYDSDDNQETKGSRFFKNAK</sequence>
<dbReference type="STRING" id="45357.A0A2V1ASE9"/>
<proteinExistence type="predicted"/>
<dbReference type="Gene3D" id="2.60.40.640">
    <property type="match status" value="1"/>
</dbReference>
<gene>
    <name evidence="3" type="ORF">CXQ85_004166</name>
</gene>
<dbReference type="InterPro" id="IPR014752">
    <property type="entry name" value="Arrestin-like_C"/>
</dbReference>
<reference evidence="3 4" key="1">
    <citation type="submission" date="2017-12" db="EMBL/GenBank/DDBJ databases">
        <title>Genome Sequence of a Multidrug-Resistant Candida haemulonii Isolate from a Patient with Chronic Leg Ulcers in Israel.</title>
        <authorList>
            <person name="Chow N.A."/>
            <person name="Gade L."/>
            <person name="Batra D."/>
            <person name="Rowe L.A."/>
            <person name="Ben-Ami R."/>
            <person name="Loparev V.N."/>
            <person name="Litvintseva A.P."/>
        </authorList>
    </citation>
    <scope>NUCLEOTIDE SEQUENCE [LARGE SCALE GENOMIC DNA]</scope>
    <source>
        <strain evidence="3 4">B11899</strain>
    </source>
</reference>
<dbReference type="GeneID" id="37009496"/>
<keyword evidence="4" id="KW-1185">Reference proteome</keyword>
<dbReference type="EMBL" id="PKFO01000004">
    <property type="protein sequence ID" value="PVH20662.1"/>
    <property type="molecule type" value="Genomic_DNA"/>
</dbReference>
<dbReference type="Proteomes" id="UP000244309">
    <property type="component" value="Unassembled WGS sequence"/>
</dbReference>
<dbReference type="VEuPathDB" id="FungiDB:CXQ85_004166"/>
<dbReference type="Pfam" id="PF00339">
    <property type="entry name" value="Arrestin_N"/>
    <property type="match status" value="1"/>
</dbReference>
<dbReference type="PANTHER" id="PTHR11188:SF17">
    <property type="entry name" value="FI21816P1"/>
    <property type="match status" value="1"/>
</dbReference>
<dbReference type="AlphaFoldDB" id="A0A2V1ASE9"/>
<feature type="region of interest" description="Disordered" evidence="1">
    <location>
        <begin position="444"/>
        <end position="482"/>
    </location>
</feature>
<dbReference type="RefSeq" id="XP_025341602.1">
    <property type="nucleotide sequence ID" value="XM_025487794.1"/>
</dbReference>
<evidence type="ECO:0000313" key="3">
    <source>
        <dbReference type="EMBL" id="PVH20662.1"/>
    </source>
</evidence>
<evidence type="ECO:0000313" key="4">
    <source>
        <dbReference type="Proteomes" id="UP000244309"/>
    </source>
</evidence>
<dbReference type="OrthoDB" id="3365616at2759"/>
<dbReference type="PANTHER" id="PTHR11188">
    <property type="entry name" value="ARRESTIN DOMAIN CONTAINING PROTEIN"/>
    <property type="match status" value="1"/>
</dbReference>